<evidence type="ECO:0000313" key="5">
    <source>
        <dbReference type="EMBL" id="MFC6634275.1"/>
    </source>
</evidence>
<feature type="modified residue" description="4-aspartylphosphate" evidence="2">
    <location>
        <position position="75"/>
    </location>
</feature>
<evidence type="ECO:0000313" key="6">
    <source>
        <dbReference type="Proteomes" id="UP001596425"/>
    </source>
</evidence>
<accession>A0ABW1YQF2</accession>
<dbReference type="InterPro" id="IPR011006">
    <property type="entry name" value="CheY-like_superfamily"/>
</dbReference>
<dbReference type="RefSeq" id="WP_193189744.1">
    <property type="nucleotide sequence ID" value="NZ_JACZFR010000009.1"/>
</dbReference>
<evidence type="ECO:0000259" key="3">
    <source>
        <dbReference type="PROSITE" id="PS50110"/>
    </source>
</evidence>
<keyword evidence="6" id="KW-1185">Reference proteome</keyword>
<dbReference type="InterPro" id="IPR046947">
    <property type="entry name" value="LytR-like"/>
</dbReference>
<dbReference type="Proteomes" id="UP001596425">
    <property type="component" value="Unassembled WGS sequence"/>
</dbReference>
<feature type="domain" description="Response regulatory" evidence="3">
    <location>
        <begin position="24"/>
        <end position="137"/>
    </location>
</feature>
<dbReference type="SMART" id="SM00448">
    <property type="entry name" value="REC"/>
    <property type="match status" value="1"/>
</dbReference>
<keyword evidence="2" id="KW-0597">Phosphoprotein</keyword>
<dbReference type="PROSITE" id="PS50930">
    <property type="entry name" value="HTH_LYTTR"/>
    <property type="match status" value="1"/>
</dbReference>
<dbReference type="Pfam" id="PF04397">
    <property type="entry name" value="LytTR"/>
    <property type="match status" value="1"/>
</dbReference>
<dbReference type="EMBL" id="JBHSVR010000001">
    <property type="protein sequence ID" value="MFC6634275.1"/>
    <property type="molecule type" value="Genomic_DNA"/>
</dbReference>
<reference evidence="6" key="1">
    <citation type="journal article" date="2019" name="Int. J. Syst. Evol. Microbiol.">
        <title>The Global Catalogue of Microorganisms (GCM) 10K type strain sequencing project: providing services to taxonomists for standard genome sequencing and annotation.</title>
        <authorList>
            <consortium name="The Broad Institute Genomics Platform"/>
            <consortium name="The Broad Institute Genome Sequencing Center for Infectious Disease"/>
            <person name="Wu L."/>
            <person name="Ma J."/>
        </authorList>
    </citation>
    <scope>NUCLEOTIDE SEQUENCE [LARGE SCALE GENOMIC DNA]</scope>
    <source>
        <strain evidence="6">CGMCC 1.13718</strain>
    </source>
</reference>
<dbReference type="Pfam" id="PF00072">
    <property type="entry name" value="Response_reg"/>
    <property type="match status" value="1"/>
</dbReference>
<name>A0ABW1YQF2_9GAMM</name>
<dbReference type="PANTHER" id="PTHR37299">
    <property type="entry name" value="TRANSCRIPTIONAL REGULATOR-RELATED"/>
    <property type="match status" value="1"/>
</dbReference>
<protein>
    <submittedName>
        <fullName evidence="5">LytR/AlgR family response regulator transcription factor</fullName>
    </submittedName>
</protein>
<organism evidence="5 6">
    <name type="scientific">Microbulbifer taiwanensis</name>
    <dbReference type="NCBI Taxonomy" id="986746"/>
    <lineage>
        <taxon>Bacteria</taxon>
        <taxon>Pseudomonadati</taxon>
        <taxon>Pseudomonadota</taxon>
        <taxon>Gammaproteobacteria</taxon>
        <taxon>Cellvibrionales</taxon>
        <taxon>Microbulbiferaceae</taxon>
        <taxon>Microbulbifer</taxon>
    </lineage>
</organism>
<dbReference type="SMART" id="SM00850">
    <property type="entry name" value="LytTR"/>
    <property type="match status" value="1"/>
</dbReference>
<sequence length="291" mass="32288">MNGKTDFSSSKAAGASSKAAGALKAIVVDDEPLARRGLRLRLEQVGGVEVVAECGNGREARERILELHPDVAFVDIQMPGVSGLQLVQQLPPEKLPQVVFVTAYDQYAVEAFEVNAVDYVLKPIEEQRLARALERVRDKLASADIASQREQLLEAVADLTRESPEALEQKLVAGALQGEWGGSAYPEKIAIKDSGKITLVPAREIDWIDAAGDYMCVHANGETHVMRITMKELEQQLDPKVFQRIHRSTIVNLSRVREICAHINGEYHLVLNNGERLKMSRSYKNKVQHFL</sequence>
<dbReference type="InterPro" id="IPR007492">
    <property type="entry name" value="LytTR_DNA-bd_dom"/>
</dbReference>
<evidence type="ECO:0000256" key="2">
    <source>
        <dbReference type="PROSITE-ProRule" id="PRU00169"/>
    </source>
</evidence>
<dbReference type="SUPFAM" id="SSF52172">
    <property type="entry name" value="CheY-like"/>
    <property type="match status" value="1"/>
</dbReference>
<dbReference type="InterPro" id="IPR001789">
    <property type="entry name" value="Sig_transdc_resp-reg_receiver"/>
</dbReference>
<gene>
    <name evidence="5" type="ORF">ACFQBM_13325</name>
</gene>
<dbReference type="PANTHER" id="PTHR37299:SF1">
    <property type="entry name" value="STAGE 0 SPORULATION PROTEIN A HOMOLOG"/>
    <property type="match status" value="1"/>
</dbReference>
<dbReference type="PROSITE" id="PS50110">
    <property type="entry name" value="RESPONSE_REGULATORY"/>
    <property type="match status" value="1"/>
</dbReference>
<dbReference type="Gene3D" id="2.40.50.1020">
    <property type="entry name" value="LytTr DNA-binding domain"/>
    <property type="match status" value="1"/>
</dbReference>
<comment type="caution">
    <text evidence="5">The sequence shown here is derived from an EMBL/GenBank/DDBJ whole genome shotgun (WGS) entry which is preliminary data.</text>
</comment>
<evidence type="ECO:0000259" key="4">
    <source>
        <dbReference type="PROSITE" id="PS50930"/>
    </source>
</evidence>
<evidence type="ECO:0000256" key="1">
    <source>
        <dbReference type="ARBA" id="ARBA00023012"/>
    </source>
</evidence>
<feature type="domain" description="HTH LytTR-type" evidence="4">
    <location>
        <begin position="189"/>
        <end position="291"/>
    </location>
</feature>
<dbReference type="Gene3D" id="3.40.50.2300">
    <property type="match status" value="1"/>
</dbReference>
<keyword evidence="1" id="KW-0902">Two-component regulatory system</keyword>
<proteinExistence type="predicted"/>